<proteinExistence type="predicted"/>
<evidence type="ECO:0000313" key="2">
    <source>
        <dbReference type="Proteomes" id="UP000030889"/>
    </source>
</evidence>
<accession>A0ABR4YH56</accession>
<keyword evidence="2" id="KW-1185">Reference proteome</keyword>
<dbReference type="Proteomes" id="UP000030889">
    <property type="component" value="Unassembled WGS sequence"/>
</dbReference>
<gene>
    <name evidence="1" type="ORF">LG35_09240</name>
</gene>
<name>A0ABR4YH56_9BACT</name>
<organism evidence="1 2">
    <name type="scientific">Alistipes inops</name>
    <dbReference type="NCBI Taxonomy" id="1501391"/>
    <lineage>
        <taxon>Bacteria</taxon>
        <taxon>Pseudomonadati</taxon>
        <taxon>Bacteroidota</taxon>
        <taxon>Bacteroidia</taxon>
        <taxon>Bacteroidales</taxon>
        <taxon>Rikenellaceae</taxon>
        <taxon>Alistipes</taxon>
    </lineage>
</organism>
<dbReference type="EMBL" id="JRGF01000015">
    <property type="protein sequence ID" value="KHE41090.1"/>
    <property type="molecule type" value="Genomic_DNA"/>
</dbReference>
<protein>
    <submittedName>
        <fullName evidence="1">Uncharacterized protein</fullName>
    </submittedName>
</protein>
<dbReference type="RefSeq" id="WP_035474167.1">
    <property type="nucleotide sequence ID" value="NZ_JRGF01000015.1"/>
</dbReference>
<reference evidence="1 2" key="1">
    <citation type="submission" date="2014-09" db="EMBL/GenBank/DDBJ databases">
        <title>Alistipes sp. 627, sp. nov., a novel member of the family Rikenellaceae isolated from human faeces.</title>
        <authorList>
            <person name="Shkoporov A.N."/>
            <person name="Chaplin A.V."/>
            <person name="Motuzova O.V."/>
            <person name="Kafarskaia L.I."/>
            <person name="Khokhlova E.V."/>
            <person name="Efimov B.A."/>
        </authorList>
    </citation>
    <scope>NUCLEOTIDE SEQUENCE [LARGE SCALE GENOMIC DNA]</scope>
    <source>
        <strain evidence="1 2">627</strain>
    </source>
</reference>
<sequence>MEDMLLREIEKTGKVLEAILLKLGVTTREKGEEAYDTARTGLREGLGMDFDAVLGSDDIAGTLTAGYGFGDDNLERFARILFLLAAGAPDDDTRRRTASAAAALYQYLEGRSSCCFYDRYYILKELEKYL</sequence>
<evidence type="ECO:0000313" key="1">
    <source>
        <dbReference type="EMBL" id="KHE41090.1"/>
    </source>
</evidence>
<comment type="caution">
    <text evidence="1">The sequence shown here is derived from an EMBL/GenBank/DDBJ whole genome shotgun (WGS) entry which is preliminary data.</text>
</comment>